<proteinExistence type="predicted"/>
<comment type="caution">
    <text evidence="2">The sequence shown here is derived from an EMBL/GenBank/DDBJ whole genome shotgun (WGS) entry which is preliminary data.</text>
</comment>
<evidence type="ECO:0000256" key="1">
    <source>
        <dbReference type="SAM" id="MobiDB-lite"/>
    </source>
</evidence>
<sequence>MTDDSGTQDEPVQDQHFQPDDAKAAGILMQQEADLAGHDEEHVLTALRQRFTDIGVHIDEDTLLAHAHRIASLRPNDFSKK</sequence>
<accession>A0A4R8ZJB8</accession>
<protein>
    <submittedName>
        <fullName evidence="2">Uncharacterized protein</fullName>
    </submittedName>
</protein>
<dbReference type="RefSeq" id="WP_134571552.1">
    <property type="nucleotide sequence ID" value="NZ_SOGT01000004.1"/>
</dbReference>
<gene>
    <name evidence="2" type="ORF">E3T27_03050</name>
</gene>
<dbReference type="OrthoDB" id="5118726at2"/>
<evidence type="ECO:0000313" key="2">
    <source>
        <dbReference type="EMBL" id="TFD28027.1"/>
    </source>
</evidence>
<dbReference type="Proteomes" id="UP000298424">
    <property type="component" value="Unassembled WGS sequence"/>
</dbReference>
<feature type="region of interest" description="Disordered" evidence="1">
    <location>
        <begin position="1"/>
        <end position="28"/>
    </location>
</feature>
<dbReference type="AlphaFoldDB" id="A0A4R8ZJB8"/>
<keyword evidence="3" id="KW-1185">Reference proteome</keyword>
<dbReference type="EMBL" id="SOGT01000004">
    <property type="protein sequence ID" value="TFD28027.1"/>
    <property type="molecule type" value="Genomic_DNA"/>
</dbReference>
<organism evidence="2 3">
    <name type="scientific">Cryobacterium lyxosi</name>
    <dbReference type="NCBI Taxonomy" id="1259228"/>
    <lineage>
        <taxon>Bacteria</taxon>
        <taxon>Bacillati</taxon>
        <taxon>Actinomycetota</taxon>
        <taxon>Actinomycetes</taxon>
        <taxon>Micrococcales</taxon>
        <taxon>Microbacteriaceae</taxon>
        <taxon>Cryobacterium</taxon>
    </lineage>
</organism>
<reference evidence="2 3" key="1">
    <citation type="submission" date="2019-03" db="EMBL/GenBank/DDBJ databases">
        <title>Genomics of glacier-inhabiting Cryobacterium strains.</title>
        <authorList>
            <person name="Liu Q."/>
            <person name="Xin Y.-H."/>
        </authorList>
    </citation>
    <scope>NUCLEOTIDE SEQUENCE [LARGE SCALE GENOMIC DNA]</scope>
    <source>
        <strain evidence="2 3">TMT1-1</strain>
    </source>
</reference>
<evidence type="ECO:0000313" key="3">
    <source>
        <dbReference type="Proteomes" id="UP000298424"/>
    </source>
</evidence>
<name>A0A4R8ZJB8_9MICO</name>